<feature type="non-terminal residue" evidence="1">
    <location>
        <position position="31"/>
    </location>
</feature>
<dbReference type="GO" id="GO:0140098">
    <property type="term" value="F:catalytic activity, acting on RNA"/>
    <property type="evidence" value="ECO:0007669"/>
    <property type="project" value="UniProtKB-ARBA"/>
</dbReference>
<dbReference type="GO" id="GO:0006396">
    <property type="term" value="P:RNA processing"/>
    <property type="evidence" value="ECO:0007669"/>
    <property type="project" value="UniProtKB-ARBA"/>
</dbReference>
<name>A0A3M2Z9V7_PSEYM</name>
<proteinExistence type="predicted"/>
<dbReference type="SUPFAM" id="SSF55120">
    <property type="entry name" value="Pseudouridine synthase"/>
    <property type="match status" value="1"/>
</dbReference>
<comment type="caution">
    <text evidence="1">The sequence shown here is derived from an EMBL/GenBank/DDBJ whole genome shotgun (WGS) entry which is preliminary data.</text>
</comment>
<dbReference type="GO" id="GO:0003723">
    <property type="term" value="F:RNA binding"/>
    <property type="evidence" value="ECO:0007669"/>
    <property type="project" value="InterPro"/>
</dbReference>
<dbReference type="Proteomes" id="UP000282378">
    <property type="component" value="Unassembled WGS sequence"/>
</dbReference>
<dbReference type="GO" id="GO:0009982">
    <property type="term" value="F:pseudouridine synthase activity"/>
    <property type="evidence" value="ECO:0007669"/>
    <property type="project" value="InterPro"/>
</dbReference>
<dbReference type="AlphaFoldDB" id="A0A3M2Z9V7"/>
<dbReference type="Gene3D" id="3.30.2350.10">
    <property type="entry name" value="Pseudouridine synthase"/>
    <property type="match status" value="1"/>
</dbReference>
<accession>A0A3M2Z9V7</accession>
<reference evidence="1 2" key="1">
    <citation type="submission" date="2018-08" db="EMBL/GenBank/DDBJ databases">
        <title>Recombination of ecologically and evolutionarily significant loci maintains genetic cohesion in the Pseudomonas syringae species complex.</title>
        <authorList>
            <person name="Dillon M."/>
            <person name="Thakur S."/>
            <person name="Almeida R.N.D."/>
            <person name="Weir B.S."/>
            <person name="Guttman D.S."/>
        </authorList>
    </citation>
    <scope>NUCLEOTIDE SEQUENCE [LARGE SCALE GENOMIC DNA]</scope>
    <source>
        <strain evidence="1 2">88_10</strain>
    </source>
</reference>
<dbReference type="GO" id="GO:0001522">
    <property type="term" value="P:pseudouridine synthesis"/>
    <property type="evidence" value="ECO:0007669"/>
    <property type="project" value="InterPro"/>
</dbReference>
<sequence>MLERHGPLWRYGLHPVTGKKHQLRVHMAALG</sequence>
<evidence type="ECO:0000313" key="2">
    <source>
        <dbReference type="Proteomes" id="UP000282378"/>
    </source>
</evidence>
<organism evidence="1 2">
    <name type="scientific">Pseudomonas syringae pv. maculicola</name>
    <dbReference type="NCBI Taxonomy" id="59511"/>
    <lineage>
        <taxon>Bacteria</taxon>
        <taxon>Pseudomonadati</taxon>
        <taxon>Pseudomonadota</taxon>
        <taxon>Gammaproteobacteria</taxon>
        <taxon>Pseudomonadales</taxon>
        <taxon>Pseudomonadaceae</taxon>
        <taxon>Pseudomonas</taxon>
    </lineage>
</organism>
<dbReference type="EMBL" id="RBNL01001858">
    <property type="protein sequence ID" value="RML85084.1"/>
    <property type="molecule type" value="Genomic_DNA"/>
</dbReference>
<dbReference type="InterPro" id="IPR020103">
    <property type="entry name" value="PsdUridine_synth_cat_dom_sf"/>
</dbReference>
<gene>
    <name evidence="1" type="ORF">APX70_08390</name>
</gene>
<protein>
    <submittedName>
        <fullName evidence="1">Pseudouridine synthase</fullName>
    </submittedName>
</protein>
<evidence type="ECO:0000313" key="1">
    <source>
        <dbReference type="EMBL" id="RML85084.1"/>
    </source>
</evidence>